<comment type="similarity">
    <text evidence="3">Belongs to the TO family.</text>
</comment>
<feature type="signal peptide" evidence="4">
    <location>
        <begin position="1"/>
        <end position="22"/>
    </location>
</feature>
<dbReference type="EMBL" id="VTPC01091312">
    <property type="protein sequence ID" value="KAF2878655.1"/>
    <property type="molecule type" value="Genomic_DNA"/>
</dbReference>
<evidence type="ECO:0000313" key="5">
    <source>
        <dbReference type="EMBL" id="KAF2878655.1"/>
    </source>
</evidence>
<dbReference type="Pfam" id="PF06585">
    <property type="entry name" value="JHBP"/>
    <property type="match status" value="1"/>
</dbReference>
<dbReference type="InterPro" id="IPR038606">
    <property type="entry name" value="To_sf"/>
</dbReference>
<evidence type="ECO:0000256" key="1">
    <source>
        <dbReference type="ARBA" id="ARBA00022729"/>
    </source>
</evidence>
<dbReference type="Gene3D" id="3.15.10.30">
    <property type="entry name" value="Haemolymph juvenile hormone binding protein"/>
    <property type="match status" value="2"/>
</dbReference>
<dbReference type="PANTHER" id="PTHR11008:SF32">
    <property type="entry name" value="CIRCADIAN CLOCK-CONTROLLED PROTEIN DAYWAKE-RELATED"/>
    <property type="match status" value="1"/>
</dbReference>
<evidence type="ECO:0000256" key="4">
    <source>
        <dbReference type="SAM" id="SignalP"/>
    </source>
</evidence>
<accession>A0A8K0FVL7</accession>
<dbReference type="GO" id="GO:0005615">
    <property type="term" value="C:extracellular space"/>
    <property type="evidence" value="ECO:0007669"/>
    <property type="project" value="TreeGrafter"/>
</dbReference>
<keyword evidence="1 4" id="KW-0732">Signal</keyword>
<keyword evidence="6" id="KW-1185">Reference proteome</keyword>
<dbReference type="InterPro" id="IPR010562">
    <property type="entry name" value="Haemolymph_juvenile_hormone-bd"/>
</dbReference>
<proteinExistence type="inferred from homology"/>
<dbReference type="FunFam" id="3.15.10.30:FF:000001">
    <property type="entry name" value="Takeout-like protein 1"/>
    <property type="match status" value="2"/>
</dbReference>
<comment type="caution">
    <text evidence="5">The sequence shown here is derived from an EMBL/GenBank/DDBJ whole genome shotgun (WGS) entry which is preliminary data.</text>
</comment>
<reference evidence="5" key="1">
    <citation type="submission" date="2019-08" db="EMBL/GenBank/DDBJ databases">
        <title>The genome of the North American firefly Photinus pyralis.</title>
        <authorList>
            <consortium name="Photinus pyralis genome working group"/>
            <person name="Fallon T.R."/>
            <person name="Sander Lower S.E."/>
            <person name="Weng J.-K."/>
        </authorList>
    </citation>
    <scope>NUCLEOTIDE SEQUENCE</scope>
    <source>
        <strain evidence="5">TRF0915ILg1</strain>
        <tissue evidence="5">Whole body</tissue>
    </source>
</reference>
<gene>
    <name evidence="5" type="ORF">ILUMI_27514</name>
</gene>
<name>A0A8K0FVL7_IGNLU</name>
<organism evidence="5 6">
    <name type="scientific">Ignelater luminosus</name>
    <name type="common">Cucubano</name>
    <name type="synonym">Pyrophorus luminosus</name>
    <dbReference type="NCBI Taxonomy" id="2038154"/>
    <lineage>
        <taxon>Eukaryota</taxon>
        <taxon>Metazoa</taxon>
        <taxon>Ecdysozoa</taxon>
        <taxon>Arthropoda</taxon>
        <taxon>Hexapoda</taxon>
        <taxon>Insecta</taxon>
        <taxon>Pterygota</taxon>
        <taxon>Neoptera</taxon>
        <taxon>Endopterygota</taxon>
        <taxon>Coleoptera</taxon>
        <taxon>Polyphaga</taxon>
        <taxon>Elateriformia</taxon>
        <taxon>Elateroidea</taxon>
        <taxon>Elateridae</taxon>
        <taxon>Agrypninae</taxon>
        <taxon>Pyrophorini</taxon>
        <taxon>Ignelater</taxon>
    </lineage>
</organism>
<dbReference type="AlphaFoldDB" id="A0A8K0FVL7"/>
<dbReference type="PANTHER" id="PTHR11008">
    <property type="entry name" value="PROTEIN TAKEOUT-LIKE PROTEIN"/>
    <property type="match status" value="1"/>
</dbReference>
<evidence type="ECO:0000256" key="2">
    <source>
        <dbReference type="ARBA" id="ARBA00023108"/>
    </source>
</evidence>
<feature type="chain" id="PRO_5035420656" evidence="4">
    <location>
        <begin position="23"/>
        <end position="435"/>
    </location>
</feature>
<sequence>MFTNSFFCVTVIVLVSIQNSNQVIRNVQLPSFLKVCHQSDPELSKCIKKSVDQLRPLLVHGISEFGIPSLEPLIIPELIIDQGSSAVFVKSTYTDIKVYGASRFNLRSVKIDLNKDRVRIKLFLPHLRVESNYNMNGRILMMPISGKGESFGNYSNIDATVTMQGERIIKDTETFFHIKDFYVDFVLGHASIELKNLFNGDKQLADDLPSYFPRCHVDDPELEKCLIEATKTVRPHVKKGVPELNIPPMDPLVIPEVTLQQGTNAVNYKMKLINATIRGLGDYEFTEFVYDPKTFIFHGTSLFKGISLVSNYNIDGKILVAPINGKGTLKIQLGPSTGSLVIKGELVKRNGEDYYNIIDVKATTKISNSTGNFDGLFNGNEQLSQATNKLLNDNSAELIKEVSPAIEEVIAKLITRLMQGITTNVPYNKVLPPSH</sequence>
<dbReference type="Proteomes" id="UP000801492">
    <property type="component" value="Unassembled WGS sequence"/>
</dbReference>
<evidence type="ECO:0000256" key="3">
    <source>
        <dbReference type="ARBA" id="ARBA00060902"/>
    </source>
</evidence>
<dbReference type="SMART" id="SM00700">
    <property type="entry name" value="JHBP"/>
    <property type="match status" value="2"/>
</dbReference>
<dbReference type="OrthoDB" id="8174700at2759"/>
<dbReference type="GO" id="GO:0007623">
    <property type="term" value="P:circadian rhythm"/>
    <property type="evidence" value="ECO:0007669"/>
    <property type="project" value="UniProtKB-ARBA"/>
</dbReference>
<protein>
    <submittedName>
        <fullName evidence="5">Uncharacterized protein</fullName>
    </submittedName>
</protein>
<evidence type="ECO:0000313" key="6">
    <source>
        <dbReference type="Proteomes" id="UP000801492"/>
    </source>
</evidence>
<keyword evidence="2" id="KW-0090">Biological rhythms</keyword>